<dbReference type="InterPro" id="IPR003593">
    <property type="entry name" value="AAA+_ATPase"/>
</dbReference>
<keyword evidence="4" id="KW-1185">Reference proteome</keyword>
<dbReference type="Pfam" id="PF01078">
    <property type="entry name" value="Mg_chelatase"/>
    <property type="match status" value="1"/>
</dbReference>
<evidence type="ECO:0000259" key="2">
    <source>
        <dbReference type="SMART" id="SM00382"/>
    </source>
</evidence>
<dbReference type="SUPFAM" id="SSF54211">
    <property type="entry name" value="Ribosomal protein S5 domain 2-like"/>
    <property type="match status" value="1"/>
</dbReference>
<dbReference type="SMART" id="SM00382">
    <property type="entry name" value="AAA"/>
    <property type="match status" value="1"/>
</dbReference>
<dbReference type="Proteomes" id="UP000248749">
    <property type="component" value="Unassembled WGS sequence"/>
</dbReference>
<evidence type="ECO:0000313" key="4">
    <source>
        <dbReference type="Proteomes" id="UP000248749"/>
    </source>
</evidence>
<dbReference type="RefSeq" id="WP_111137215.1">
    <property type="nucleotide sequence ID" value="NZ_POUB01000317.1"/>
</dbReference>
<dbReference type="Gene3D" id="3.30.230.10">
    <property type="match status" value="1"/>
</dbReference>
<comment type="caution">
    <text evidence="3">The sequence shown here is derived from an EMBL/GenBank/DDBJ whole genome shotgun (WGS) entry which is preliminary data.</text>
</comment>
<dbReference type="InterPro" id="IPR014721">
    <property type="entry name" value="Ribsml_uS5_D2-typ_fold_subgr"/>
</dbReference>
<dbReference type="OrthoDB" id="9813147at2"/>
<dbReference type="InterPro" id="IPR020568">
    <property type="entry name" value="Ribosomal_Su5_D2-typ_SF"/>
</dbReference>
<evidence type="ECO:0000256" key="1">
    <source>
        <dbReference type="ARBA" id="ARBA00006354"/>
    </source>
</evidence>
<dbReference type="GO" id="GO:0005524">
    <property type="term" value="F:ATP binding"/>
    <property type="evidence" value="ECO:0007669"/>
    <property type="project" value="InterPro"/>
</dbReference>
<reference evidence="3 4" key="1">
    <citation type="submission" date="2018-01" db="EMBL/GenBank/DDBJ databases">
        <title>Draft genome sequence of Salinispora sp. 13K206.</title>
        <authorList>
            <person name="Sahin N."/>
            <person name="Saygin H."/>
            <person name="Ay H."/>
        </authorList>
    </citation>
    <scope>NUCLEOTIDE SEQUENCE [LARGE SCALE GENOMIC DNA]</scope>
    <source>
        <strain evidence="3 4">13K206</strain>
    </source>
</reference>
<accession>A0A2W2CPM4</accession>
<dbReference type="InterPro" id="IPR027417">
    <property type="entry name" value="P-loop_NTPase"/>
</dbReference>
<dbReference type="Pfam" id="PF13541">
    <property type="entry name" value="ChlI"/>
    <property type="match status" value="1"/>
</dbReference>
<organism evidence="3 4">
    <name type="scientific">Micromonospora deserti</name>
    <dbReference type="NCBI Taxonomy" id="2070366"/>
    <lineage>
        <taxon>Bacteria</taxon>
        <taxon>Bacillati</taxon>
        <taxon>Actinomycetota</taxon>
        <taxon>Actinomycetes</taxon>
        <taxon>Micromonosporales</taxon>
        <taxon>Micromonosporaceae</taxon>
        <taxon>Micromonospora</taxon>
    </lineage>
</organism>
<dbReference type="PANTHER" id="PTHR32039:SF7">
    <property type="entry name" value="COMPETENCE PROTEIN COMM"/>
    <property type="match status" value="1"/>
</dbReference>
<dbReference type="Pfam" id="PF13335">
    <property type="entry name" value="Mg_chelatase_C"/>
    <property type="match status" value="1"/>
</dbReference>
<evidence type="ECO:0000313" key="3">
    <source>
        <dbReference type="EMBL" id="PZF87126.1"/>
    </source>
</evidence>
<dbReference type="InterPro" id="IPR000523">
    <property type="entry name" value="Mg_chelatse_chII-like_cat_dom"/>
</dbReference>
<dbReference type="EMBL" id="POUB01000317">
    <property type="protein sequence ID" value="PZF87126.1"/>
    <property type="molecule type" value="Genomic_DNA"/>
</dbReference>
<dbReference type="SUPFAM" id="SSF52540">
    <property type="entry name" value="P-loop containing nucleoside triphosphate hydrolases"/>
    <property type="match status" value="1"/>
</dbReference>
<dbReference type="InterPro" id="IPR025158">
    <property type="entry name" value="Mg_chelat-rel_C"/>
</dbReference>
<dbReference type="NCBIfam" id="TIGR00368">
    <property type="entry name" value="YifB family Mg chelatase-like AAA ATPase"/>
    <property type="match status" value="1"/>
</dbReference>
<sequence length="506" mass="52927">MSYAKVLCVGLVGVTGHLVEVEADLAPGLPAVVISGLPDTALHEARDRVRAAVVNSGQRWPNRRITLNLLPATLPKFGSAFDLAIAAALLGGSGELPLLPLEGVVVLGELGLDGTVRPVRGVLPMVAAAARAGVVRVIVPAGNAAEAAVIPGVRVRAVDTLHRLVSFVRDGEPLIEPDVGEPSPATPGPDLAEVAGQGLGRRAVEIAAAGGHHLALLGPPGAGKTMLAERLPSILPELDDEAALEVTALHSIAGLLPPGGRLLRRPPFQAPHHTATVPSLVGGGSGLARPGAVSLAHRGVLFLDEAPEFSKGALEALRQPLENGRVQLARSRGGAEYPARTQLVLAANPCPCASPAGDAYCECPPLVRRRYLGRLSGPLLDRIDVQVRLPPVRAAELMEAAADSESSATVARRVAAARAAAQARWAALGRRLNAEIPGPYLRRPPWRLPARDTAELRARLDSGSVSARGFDRIIRLAWTIADLDGRDRPDREDVREAIQLRTGEGS</sequence>
<proteinExistence type="inferred from homology"/>
<dbReference type="Gene3D" id="3.40.50.300">
    <property type="entry name" value="P-loop containing nucleotide triphosphate hydrolases"/>
    <property type="match status" value="1"/>
</dbReference>
<feature type="domain" description="AAA+ ATPase" evidence="2">
    <location>
        <begin position="210"/>
        <end position="393"/>
    </location>
</feature>
<dbReference type="InterPro" id="IPR004482">
    <property type="entry name" value="Mg_chelat-rel"/>
</dbReference>
<gene>
    <name evidence="3" type="ORF">C1I99_27980</name>
</gene>
<dbReference type="InterPro" id="IPR045006">
    <property type="entry name" value="CHLI-like"/>
</dbReference>
<dbReference type="AlphaFoldDB" id="A0A2W2CPM4"/>
<protein>
    <submittedName>
        <fullName evidence="3">Mg chelatase-like protein</fullName>
    </submittedName>
</protein>
<name>A0A2W2CPM4_9ACTN</name>
<dbReference type="PANTHER" id="PTHR32039">
    <property type="entry name" value="MAGNESIUM-CHELATASE SUBUNIT CHLI"/>
    <property type="match status" value="1"/>
</dbReference>
<comment type="similarity">
    <text evidence="1">Belongs to the Mg-chelatase subunits D/I family. ComM subfamily.</text>
</comment>